<comment type="similarity">
    <text evidence="1">Belongs to the UPF0065 (bug) family.</text>
</comment>
<gene>
    <name evidence="3" type="ORF">JJ685_04450</name>
</gene>
<dbReference type="PANTHER" id="PTHR42928">
    <property type="entry name" value="TRICARBOXYLATE-BINDING PROTEIN"/>
    <property type="match status" value="1"/>
</dbReference>
<dbReference type="Gene3D" id="3.40.190.150">
    <property type="entry name" value="Bordetella uptake gene, domain 1"/>
    <property type="match status" value="1"/>
</dbReference>
<dbReference type="RefSeq" id="WP_201672988.1">
    <property type="nucleotide sequence ID" value="NZ_JAEQNE010000001.1"/>
</dbReference>
<evidence type="ECO:0000313" key="3">
    <source>
        <dbReference type="EMBL" id="MBL0390385.1"/>
    </source>
</evidence>
<protein>
    <submittedName>
        <fullName evidence="3">Tripartite tricarboxylate transporter substrate binding protein</fullName>
    </submittedName>
</protein>
<feature type="chain" id="PRO_5037013284" evidence="2">
    <location>
        <begin position="23"/>
        <end position="322"/>
    </location>
</feature>
<dbReference type="InterPro" id="IPR005064">
    <property type="entry name" value="BUG"/>
</dbReference>
<keyword evidence="4" id="KW-1185">Reference proteome</keyword>
<feature type="signal peptide" evidence="2">
    <location>
        <begin position="1"/>
        <end position="22"/>
    </location>
</feature>
<dbReference type="Proteomes" id="UP000599109">
    <property type="component" value="Unassembled WGS sequence"/>
</dbReference>
<dbReference type="PANTHER" id="PTHR42928:SF5">
    <property type="entry name" value="BLR1237 PROTEIN"/>
    <property type="match status" value="1"/>
</dbReference>
<accession>A0A936YYN8</accession>
<evidence type="ECO:0000256" key="2">
    <source>
        <dbReference type="SAM" id="SignalP"/>
    </source>
</evidence>
<reference evidence="3 4" key="1">
    <citation type="journal article" date="2017" name="Int. J. Syst. Evol. Microbiol.">
        <title>Ramlibacter monticola sp. nov., isolated from forest soil.</title>
        <authorList>
            <person name="Chaudhary D.K."/>
            <person name="Kim J."/>
        </authorList>
    </citation>
    <scope>NUCLEOTIDE SEQUENCE [LARGE SCALE GENOMIC DNA]</scope>
    <source>
        <strain evidence="3 4">KACC 19175</strain>
    </source>
</reference>
<dbReference type="AlphaFoldDB" id="A0A936YYN8"/>
<comment type="caution">
    <text evidence="3">The sequence shown here is derived from an EMBL/GenBank/DDBJ whole genome shotgun (WGS) entry which is preliminary data.</text>
</comment>
<dbReference type="CDD" id="cd07012">
    <property type="entry name" value="PBP2_Bug_TTT"/>
    <property type="match status" value="1"/>
</dbReference>
<keyword evidence="2" id="KW-0732">Signal</keyword>
<evidence type="ECO:0000256" key="1">
    <source>
        <dbReference type="ARBA" id="ARBA00006987"/>
    </source>
</evidence>
<dbReference type="EMBL" id="JAEQNE010000001">
    <property type="protein sequence ID" value="MBL0390385.1"/>
    <property type="molecule type" value="Genomic_DNA"/>
</dbReference>
<dbReference type="InterPro" id="IPR042100">
    <property type="entry name" value="Bug_dom1"/>
</dbReference>
<evidence type="ECO:0000313" key="4">
    <source>
        <dbReference type="Proteomes" id="UP000599109"/>
    </source>
</evidence>
<name>A0A936YYN8_9BURK</name>
<dbReference type="Gene3D" id="3.40.190.10">
    <property type="entry name" value="Periplasmic binding protein-like II"/>
    <property type="match status" value="1"/>
</dbReference>
<organism evidence="3 4">
    <name type="scientific">Ramlibacter monticola</name>
    <dbReference type="NCBI Taxonomy" id="1926872"/>
    <lineage>
        <taxon>Bacteria</taxon>
        <taxon>Pseudomonadati</taxon>
        <taxon>Pseudomonadota</taxon>
        <taxon>Betaproteobacteria</taxon>
        <taxon>Burkholderiales</taxon>
        <taxon>Comamonadaceae</taxon>
        <taxon>Ramlibacter</taxon>
    </lineage>
</organism>
<dbReference type="PIRSF" id="PIRSF017082">
    <property type="entry name" value="YflP"/>
    <property type="match status" value="1"/>
</dbReference>
<proteinExistence type="inferred from homology"/>
<sequence>MTHPTRRTTLAALTALALPAQAQQWPGRPLRLIVPYPTGGIADLIGRGLAARLAAQLGQPLVVENRAGASGTIGMDALAKAPADGLTLAFSAISPLVLSPALGRVPYDPVRDFTPVASVMVSPILLMATNALAVRDFRELLQHARDWPDTIRWATSGLASLGHLMLEEVQAEAKVRLVHIPYKGGSQQINDALGAQFEILSTNAAPALNDYFRAGRLRPLAVGAPRRLASLPQVPTLAELGFPRANLSSHFGLFAPGNLPVRLLDRLNGEANTALEAPELRARITVAENLVTGGAARDFARQIAAEADSTQAIVRSVGIRAE</sequence>
<dbReference type="Pfam" id="PF03401">
    <property type="entry name" value="TctC"/>
    <property type="match status" value="1"/>
</dbReference>